<evidence type="ECO:0000313" key="2">
    <source>
        <dbReference type="EMBL" id="ABP73003.1"/>
    </source>
</evidence>
<dbReference type="HOGENOM" id="CLU_2587466_0_0_5"/>
<evidence type="ECO:0000256" key="1">
    <source>
        <dbReference type="SAM" id="MobiDB-lite"/>
    </source>
</evidence>
<accession>A4X039</accession>
<dbReference type="KEGG" id="rsq:Rsph17025_4152"/>
<gene>
    <name evidence="2" type="ordered locus">Rsph17025_4152</name>
</gene>
<reference evidence="2" key="1">
    <citation type="submission" date="2007-04" db="EMBL/GenBank/DDBJ databases">
        <title>Complete sequence of plasmid pRSPA02 of Rhodobacter sphaeroides ATCC 17025.</title>
        <authorList>
            <consortium name="US DOE Joint Genome Institute"/>
            <person name="Copeland A."/>
            <person name="Lucas S."/>
            <person name="Lapidus A."/>
            <person name="Barry K."/>
            <person name="Detter J.C."/>
            <person name="Glavina del Rio T."/>
            <person name="Hammon N."/>
            <person name="Israni S."/>
            <person name="Dalin E."/>
            <person name="Tice H."/>
            <person name="Pitluck S."/>
            <person name="Chertkov O."/>
            <person name="Brettin T."/>
            <person name="Bruce D."/>
            <person name="Han C."/>
            <person name="Schmutz J."/>
            <person name="Larimer F."/>
            <person name="Land M."/>
            <person name="Hauser L."/>
            <person name="Kyrpides N."/>
            <person name="Kim E."/>
            <person name="Richardson P."/>
            <person name="Mackenzie C."/>
            <person name="Choudhary M."/>
            <person name="Donohue T.J."/>
            <person name="Kaplan S."/>
        </authorList>
    </citation>
    <scope>NUCLEOTIDE SEQUENCE [LARGE SCALE GENOMIC DNA]</scope>
    <source>
        <strain evidence="2">ATCC 17025</strain>
        <plasmid evidence="2">pRSPA02</plasmid>
    </source>
</reference>
<feature type="compositionally biased region" description="Basic and acidic residues" evidence="1">
    <location>
        <begin position="11"/>
        <end position="27"/>
    </location>
</feature>
<organism evidence="2">
    <name type="scientific">Cereibacter sphaeroides (strain ATCC 17025 / ATH 2.4.3)</name>
    <name type="common">Rhodobacter sphaeroides</name>
    <dbReference type="NCBI Taxonomy" id="349102"/>
    <lineage>
        <taxon>Bacteria</taxon>
        <taxon>Pseudomonadati</taxon>
        <taxon>Pseudomonadota</taxon>
        <taxon>Alphaproteobacteria</taxon>
        <taxon>Rhodobacterales</taxon>
        <taxon>Paracoccaceae</taxon>
        <taxon>Cereibacter</taxon>
    </lineage>
</organism>
<keyword evidence="2" id="KW-0614">Plasmid</keyword>
<name>A4X039_CERS5</name>
<proteinExistence type="predicted"/>
<dbReference type="AlphaFoldDB" id="A4X039"/>
<sequence>MAAQDQGTLHVRWDRHPFLEASPHRAEAGGNQPAGESAVLPSPASGPRDFDRQVAEFQVRVAVLNGFTASLGIPVTEAVG</sequence>
<dbReference type="EMBL" id="CP000663">
    <property type="protein sequence ID" value="ABP73003.1"/>
    <property type="molecule type" value="Genomic_DNA"/>
</dbReference>
<feature type="region of interest" description="Disordered" evidence="1">
    <location>
        <begin position="1"/>
        <end position="49"/>
    </location>
</feature>
<protein>
    <submittedName>
        <fullName evidence="2">Uncharacterized protein</fullName>
    </submittedName>
</protein>
<dbReference type="BioCyc" id="RSPH349102:G1G8M-4286-MONOMER"/>
<geneLocation type="plasmid" evidence="2">
    <name>pRSPA02</name>
</geneLocation>